<dbReference type="InterPro" id="IPR000073">
    <property type="entry name" value="AB_hydrolase_1"/>
</dbReference>
<sequence>MYHIQRGNDGSAETMVFVHGAIGVHRQWLDQVNYFRQHINCIAVDLPGHGRSNELPAETVASFADSLYQWLRANVKPPIILVGHSMGGAVSLTLTINHAEMVDRLVLVGSGARLPVSDTLLASLKDGHFDAKFLDYAYSRATDRQFVEQAKNELMLQDAKLAYNDFAACQGYNVIKNLGGINVPTLVICGVDDMLTPVSLSEELRRGIPMAHLELIPEAGHMVMIERPEAVNQAITKFLQGEGAK</sequence>
<keyword evidence="3" id="KW-1185">Reference proteome</keyword>
<dbReference type="GO" id="GO:0016020">
    <property type="term" value="C:membrane"/>
    <property type="evidence" value="ECO:0007669"/>
    <property type="project" value="TreeGrafter"/>
</dbReference>
<dbReference type="EMBL" id="CP121694">
    <property type="protein sequence ID" value="WRO22418.1"/>
    <property type="molecule type" value="Genomic_DNA"/>
</dbReference>
<dbReference type="PRINTS" id="PR00111">
    <property type="entry name" value="ABHYDROLASE"/>
</dbReference>
<dbReference type="AlphaFoldDB" id="A0AAU0UM43"/>
<evidence type="ECO:0000259" key="1">
    <source>
        <dbReference type="Pfam" id="PF12697"/>
    </source>
</evidence>
<dbReference type="Pfam" id="PF12697">
    <property type="entry name" value="Abhydrolase_6"/>
    <property type="match status" value="1"/>
</dbReference>
<organism evidence="2 3">
    <name type="scientific">Metallumcola ferriviriculae</name>
    <dbReference type="NCBI Taxonomy" id="3039180"/>
    <lineage>
        <taxon>Bacteria</taxon>
        <taxon>Bacillati</taxon>
        <taxon>Bacillota</taxon>
        <taxon>Clostridia</taxon>
        <taxon>Neomoorellales</taxon>
        <taxon>Desulfitibacteraceae</taxon>
        <taxon>Metallumcola</taxon>
    </lineage>
</organism>
<dbReference type="InterPro" id="IPR029058">
    <property type="entry name" value="AB_hydrolase_fold"/>
</dbReference>
<feature type="domain" description="AB hydrolase-1" evidence="1">
    <location>
        <begin position="15"/>
        <end position="234"/>
    </location>
</feature>
<dbReference type="PANTHER" id="PTHR43798">
    <property type="entry name" value="MONOACYLGLYCEROL LIPASE"/>
    <property type="match status" value="1"/>
</dbReference>
<evidence type="ECO:0000313" key="2">
    <source>
        <dbReference type="EMBL" id="WRO22418.1"/>
    </source>
</evidence>
<dbReference type="InterPro" id="IPR050266">
    <property type="entry name" value="AB_hydrolase_sf"/>
</dbReference>
<dbReference type="RefSeq" id="WP_366921831.1">
    <property type="nucleotide sequence ID" value="NZ_CP121694.1"/>
</dbReference>
<proteinExistence type="predicted"/>
<accession>A0AAU0UM43</accession>
<dbReference type="Gene3D" id="3.40.50.1820">
    <property type="entry name" value="alpha/beta hydrolase"/>
    <property type="match status" value="1"/>
</dbReference>
<protein>
    <submittedName>
        <fullName evidence="2">Alpha/beta hydrolase</fullName>
    </submittedName>
</protein>
<dbReference type="KEGG" id="dbc:MFMK1_002247"/>
<gene>
    <name evidence="2" type="ORF">MFMK1_002247</name>
</gene>
<name>A0AAU0UM43_9FIRM</name>
<keyword evidence="2" id="KW-0378">Hydrolase</keyword>
<reference evidence="2 3" key="1">
    <citation type="submission" date="2023-04" db="EMBL/GenBank/DDBJ databases">
        <authorList>
            <person name="Hsu D."/>
        </authorList>
    </citation>
    <scope>NUCLEOTIDE SEQUENCE [LARGE SCALE GENOMIC DNA]</scope>
    <source>
        <strain evidence="2 3">MK1</strain>
    </source>
</reference>
<dbReference type="GO" id="GO:0016787">
    <property type="term" value="F:hydrolase activity"/>
    <property type="evidence" value="ECO:0007669"/>
    <property type="project" value="UniProtKB-KW"/>
</dbReference>
<dbReference type="PANTHER" id="PTHR43798:SF33">
    <property type="entry name" value="HYDROLASE, PUTATIVE (AFU_ORTHOLOGUE AFUA_2G14860)-RELATED"/>
    <property type="match status" value="1"/>
</dbReference>
<dbReference type="SUPFAM" id="SSF53474">
    <property type="entry name" value="alpha/beta-Hydrolases"/>
    <property type="match status" value="1"/>
</dbReference>
<evidence type="ECO:0000313" key="3">
    <source>
        <dbReference type="Proteomes" id="UP001329915"/>
    </source>
</evidence>
<dbReference type="Proteomes" id="UP001329915">
    <property type="component" value="Chromosome"/>
</dbReference>